<dbReference type="PROSITE" id="PS50181">
    <property type="entry name" value="FBOX"/>
    <property type="match status" value="1"/>
</dbReference>
<organism evidence="2 3">
    <name type="scientific">Adineta ricciae</name>
    <name type="common">Rotifer</name>
    <dbReference type="NCBI Taxonomy" id="249248"/>
    <lineage>
        <taxon>Eukaryota</taxon>
        <taxon>Metazoa</taxon>
        <taxon>Spiralia</taxon>
        <taxon>Gnathifera</taxon>
        <taxon>Rotifera</taxon>
        <taxon>Eurotatoria</taxon>
        <taxon>Bdelloidea</taxon>
        <taxon>Adinetida</taxon>
        <taxon>Adinetidae</taxon>
        <taxon>Adineta</taxon>
    </lineage>
</organism>
<comment type="caution">
    <text evidence="2">The sequence shown here is derived from an EMBL/GenBank/DDBJ whole genome shotgun (WGS) entry which is preliminary data.</text>
</comment>
<evidence type="ECO:0000313" key="3">
    <source>
        <dbReference type="Proteomes" id="UP000663828"/>
    </source>
</evidence>
<dbReference type="SUPFAM" id="SSF52047">
    <property type="entry name" value="RNI-like"/>
    <property type="match status" value="1"/>
</dbReference>
<dbReference type="EMBL" id="CAJNOR010000076">
    <property type="protein sequence ID" value="CAF0786595.1"/>
    <property type="molecule type" value="Genomic_DNA"/>
</dbReference>
<evidence type="ECO:0000259" key="1">
    <source>
        <dbReference type="PROSITE" id="PS50181"/>
    </source>
</evidence>
<proteinExistence type="predicted"/>
<name>A0A813RRW4_ADIRI</name>
<evidence type="ECO:0000313" key="2">
    <source>
        <dbReference type="EMBL" id="CAF0786595.1"/>
    </source>
</evidence>
<reference evidence="2" key="1">
    <citation type="submission" date="2021-02" db="EMBL/GenBank/DDBJ databases">
        <authorList>
            <person name="Nowell W R."/>
        </authorList>
    </citation>
    <scope>NUCLEOTIDE SEQUENCE</scope>
</reference>
<protein>
    <recommendedName>
        <fullName evidence="1">F-box domain-containing protein</fullName>
    </recommendedName>
</protein>
<dbReference type="InterPro" id="IPR001810">
    <property type="entry name" value="F-box_dom"/>
</dbReference>
<gene>
    <name evidence="2" type="ORF">XAT740_LOCUS2262</name>
</gene>
<feature type="domain" description="F-box" evidence="1">
    <location>
        <begin position="5"/>
        <end position="58"/>
    </location>
</feature>
<dbReference type="AlphaFoldDB" id="A0A813RRW4"/>
<keyword evidence="3" id="KW-1185">Reference proteome</keyword>
<sequence length="524" mass="61033">MNEFDVSLLDLPNEVLLMILKKLNNTDVLYSFLNINHGRLETLAQEQVSSGTLNFVSFDPTSSMDRLRLDRFRLHILPSIHENIKYLILKPDLIECILLASHYPNLTKIKLCDFNEECALHYFGDESPLRYIFQHQITNLILVNHDKDMLIKSLKTYILNVYIQILNVFQNLKHLNIIGSSNMSTLCLALRGLPSNTFYLSSLTYLSIDVYSLDDCLYLLDGRLKQLATLIVRIGHMENSSSIIHNMDHLPNLKCFSLTFQNCITLLNTNFLLLFRRMSNLENLTLYLRIKDQDKFVDGTFLQSEILAYMPLLHSFTFYICTYVTTIDSLHHPTSQDVQRTFTNLGQKQVVCIINNISPEDIVCSAFSTPFAFDYIEDFGHTIPNIIFNHVTYLMIHDIVWFNREFFIELARAFPLLQILRVLNMGAEPCQLDNSQSYKIAEFPHLTYLDMRRADSPYLEQFLNETKMYLPSLTKLNVIYNNLRIVTDNFTRRETRRNCAKVKQLLVSSPLAHTKEFYLHFPLL</sequence>
<accession>A0A813RRW4</accession>
<dbReference type="Proteomes" id="UP000663828">
    <property type="component" value="Unassembled WGS sequence"/>
</dbReference>